<sequence>MYLLVLLFASAVAAPHYYSQTQTGDLNVRADFENIVFLIAIPQRTSLSLDLLEDLMLKKNKGSDNQLQNRADVQVMEAFVEPNTPYKVEIGTDKKSFGGDSRAVEVVISGRRRLDADALADERDELKLLGATEQCGPGRERDPDTLGCRASAVTESSESLQSELDEKNEKNNSEPVPEVVTT</sequence>
<keyword evidence="3" id="KW-1185">Reference proteome</keyword>
<name>A0A8R2AQL1_BOMMO</name>
<accession>A0A8R2AQL1</accession>
<dbReference type="OMA" id="REMSAHS"/>
<evidence type="ECO:0000313" key="3">
    <source>
        <dbReference type="Proteomes" id="UP000005204"/>
    </source>
</evidence>
<evidence type="ECO:0000313" key="2">
    <source>
        <dbReference type="EnsemblMetazoa" id="XP_004930399.1"/>
    </source>
</evidence>
<proteinExistence type="predicted"/>
<gene>
    <name evidence="2" type="primary">101746349</name>
</gene>
<evidence type="ECO:0000256" key="1">
    <source>
        <dbReference type="SAM" id="MobiDB-lite"/>
    </source>
</evidence>
<dbReference type="KEGG" id="bmor:101746349"/>
<dbReference type="OrthoDB" id="7686329at2759"/>
<dbReference type="EnsemblMetazoa" id="XM_004930342.3">
    <property type="protein sequence ID" value="XP_004930399.1"/>
    <property type="gene ID" value="LOC101746349"/>
</dbReference>
<dbReference type="AlphaFoldDB" id="A0A8R2AQL1"/>
<protein>
    <submittedName>
        <fullName evidence="2">Uncharacterized protein</fullName>
    </submittedName>
</protein>
<reference evidence="2" key="2">
    <citation type="submission" date="2022-06" db="UniProtKB">
        <authorList>
            <consortium name="EnsemblMetazoa"/>
        </authorList>
    </citation>
    <scope>IDENTIFICATION</scope>
    <source>
        <strain evidence="2">p50T (Dazao)</strain>
    </source>
</reference>
<organism evidence="2 3">
    <name type="scientific">Bombyx mori</name>
    <name type="common">Silk moth</name>
    <dbReference type="NCBI Taxonomy" id="7091"/>
    <lineage>
        <taxon>Eukaryota</taxon>
        <taxon>Metazoa</taxon>
        <taxon>Ecdysozoa</taxon>
        <taxon>Arthropoda</taxon>
        <taxon>Hexapoda</taxon>
        <taxon>Insecta</taxon>
        <taxon>Pterygota</taxon>
        <taxon>Neoptera</taxon>
        <taxon>Endopterygota</taxon>
        <taxon>Lepidoptera</taxon>
        <taxon>Glossata</taxon>
        <taxon>Ditrysia</taxon>
        <taxon>Bombycoidea</taxon>
        <taxon>Bombycidae</taxon>
        <taxon>Bombycinae</taxon>
        <taxon>Bombyx</taxon>
    </lineage>
</organism>
<dbReference type="Proteomes" id="UP000005204">
    <property type="component" value="Unassembled WGS sequence"/>
</dbReference>
<reference evidence="3" key="1">
    <citation type="journal article" date="2008" name="Insect Biochem. Mol. Biol.">
        <title>The genome of a lepidopteran model insect, the silkworm Bombyx mori.</title>
        <authorList>
            <consortium name="International Silkworm Genome Consortium"/>
        </authorList>
    </citation>
    <scope>NUCLEOTIDE SEQUENCE [LARGE SCALE GENOMIC DNA]</scope>
    <source>
        <strain evidence="3">p50T</strain>
    </source>
</reference>
<feature type="region of interest" description="Disordered" evidence="1">
    <location>
        <begin position="132"/>
        <end position="182"/>
    </location>
</feature>